<accession>A0AAV5AL82</accession>
<keyword evidence="1" id="KW-1133">Transmembrane helix</keyword>
<sequence length="177" mass="20030">MASSGSSLAARSSSLAALTVLLYDNVLQFGDEVQLVWGFEWSFGSVLYIASHWSVVAALILNTISLLLARIYALYNGNKPLLLTLILLYLVEFVTIIAFIYEQGHNTWRVYKEDKPGRLLGVILRDCPTTNPQWGLPWLCVIPALIANRLFLNTRREYYRRRLNLSSVHLTDALGTR</sequence>
<dbReference type="AlphaFoldDB" id="A0AAV5AL82"/>
<proteinExistence type="predicted"/>
<organism evidence="3 4">
    <name type="scientific">Clathrus columnatus</name>
    <dbReference type="NCBI Taxonomy" id="1419009"/>
    <lineage>
        <taxon>Eukaryota</taxon>
        <taxon>Fungi</taxon>
        <taxon>Dikarya</taxon>
        <taxon>Basidiomycota</taxon>
        <taxon>Agaricomycotina</taxon>
        <taxon>Agaricomycetes</taxon>
        <taxon>Phallomycetidae</taxon>
        <taxon>Phallales</taxon>
        <taxon>Clathraceae</taxon>
        <taxon>Clathrus</taxon>
    </lineage>
</organism>
<keyword evidence="4" id="KW-1185">Reference proteome</keyword>
<dbReference type="Proteomes" id="UP001050691">
    <property type="component" value="Unassembled WGS sequence"/>
</dbReference>
<name>A0AAV5AL82_9AGAM</name>
<comment type="caution">
    <text evidence="3">The sequence shown here is derived from an EMBL/GenBank/DDBJ whole genome shotgun (WGS) entry which is preliminary data.</text>
</comment>
<gene>
    <name evidence="3" type="ORF">Clacol_008501</name>
</gene>
<protein>
    <recommendedName>
        <fullName evidence="2">DUF6533 domain-containing protein</fullName>
    </recommendedName>
</protein>
<evidence type="ECO:0000313" key="4">
    <source>
        <dbReference type="Proteomes" id="UP001050691"/>
    </source>
</evidence>
<feature type="domain" description="DUF6533" evidence="2">
    <location>
        <begin position="14"/>
        <end position="55"/>
    </location>
</feature>
<reference evidence="3" key="1">
    <citation type="submission" date="2021-10" db="EMBL/GenBank/DDBJ databases">
        <title>De novo Genome Assembly of Clathrus columnatus (Basidiomycota, Fungi) Using Illumina and Nanopore Sequence Data.</title>
        <authorList>
            <person name="Ogiso-Tanaka E."/>
            <person name="Itagaki H."/>
            <person name="Hosoya T."/>
            <person name="Hosaka K."/>
        </authorList>
    </citation>
    <scope>NUCLEOTIDE SEQUENCE</scope>
    <source>
        <strain evidence="3">MO-923</strain>
    </source>
</reference>
<feature type="transmembrane region" description="Helical" evidence="1">
    <location>
        <begin position="134"/>
        <end position="152"/>
    </location>
</feature>
<dbReference type="InterPro" id="IPR045340">
    <property type="entry name" value="DUF6533"/>
</dbReference>
<feature type="transmembrane region" description="Helical" evidence="1">
    <location>
        <begin position="81"/>
        <end position="101"/>
    </location>
</feature>
<evidence type="ECO:0000259" key="2">
    <source>
        <dbReference type="Pfam" id="PF20151"/>
    </source>
</evidence>
<keyword evidence="1" id="KW-0812">Transmembrane</keyword>
<dbReference type="EMBL" id="BPWL01000009">
    <property type="protein sequence ID" value="GJJ14238.1"/>
    <property type="molecule type" value="Genomic_DNA"/>
</dbReference>
<keyword evidence="1" id="KW-0472">Membrane</keyword>
<feature type="transmembrane region" description="Helical" evidence="1">
    <location>
        <begin position="46"/>
        <end position="69"/>
    </location>
</feature>
<evidence type="ECO:0000256" key="1">
    <source>
        <dbReference type="SAM" id="Phobius"/>
    </source>
</evidence>
<evidence type="ECO:0000313" key="3">
    <source>
        <dbReference type="EMBL" id="GJJ14238.1"/>
    </source>
</evidence>
<dbReference type="Pfam" id="PF20151">
    <property type="entry name" value="DUF6533"/>
    <property type="match status" value="1"/>
</dbReference>